<dbReference type="AlphaFoldDB" id="A0A2P6U5M0"/>
<keyword evidence="2" id="KW-0238">DNA-binding</keyword>
<gene>
    <name evidence="6" type="ORF">C2E21_0098</name>
</gene>
<keyword evidence="4" id="KW-0539">Nucleus</keyword>
<dbReference type="InterPro" id="IPR003340">
    <property type="entry name" value="B3_DNA-bd"/>
</dbReference>
<comment type="caution">
    <text evidence="6">The sequence shown here is derived from an EMBL/GenBank/DDBJ whole genome shotgun (WGS) entry which is preliminary data.</text>
</comment>
<dbReference type="Proteomes" id="UP000239899">
    <property type="component" value="Unassembled WGS sequence"/>
</dbReference>
<evidence type="ECO:0000256" key="4">
    <source>
        <dbReference type="ARBA" id="ARBA00023242"/>
    </source>
</evidence>
<evidence type="ECO:0000256" key="5">
    <source>
        <dbReference type="SAM" id="MobiDB-lite"/>
    </source>
</evidence>
<dbReference type="Gene3D" id="2.40.330.10">
    <property type="entry name" value="DNA-binding pseudobarrel domain"/>
    <property type="match status" value="1"/>
</dbReference>
<organism evidence="6 7">
    <name type="scientific">Chlorella sorokiniana</name>
    <name type="common">Freshwater green alga</name>
    <dbReference type="NCBI Taxonomy" id="3076"/>
    <lineage>
        <taxon>Eukaryota</taxon>
        <taxon>Viridiplantae</taxon>
        <taxon>Chlorophyta</taxon>
        <taxon>core chlorophytes</taxon>
        <taxon>Trebouxiophyceae</taxon>
        <taxon>Chlorellales</taxon>
        <taxon>Chlorellaceae</taxon>
        <taxon>Chlorella clade</taxon>
        <taxon>Chlorella</taxon>
    </lineage>
</organism>
<sequence length="316" mass="32851">MASPSQEALTAAAATAQGLVPPDAAAFVGAQAATAAQLTVAQQVLEPVPLLQQPVGGMVAGDGRDAAGEAVAGNAVAAGGQQPPLCHTSSGGSLSCSEQLSQGGAEDEVGQEAESTGEQPLPLPVPALPSASPPPLQGEAQRAEQPAVTQQPVELPGKRKLTAQPCGTAIEATAPTWVTFNLPAAALGSPAGGVIPVRCRFLFQKPLSASDAGRLGRMVMPRCAEHYLPQPDGPEGLWLDVMDPEGRRYQWLLKFWLSHTQTASGGPAKRTYVFENCRPWQLAWQVAARTTLAFYQLPSGGYLVDPHAVESHFSEA</sequence>
<feature type="region of interest" description="Disordered" evidence="5">
    <location>
        <begin position="79"/>
        <end position="155"/>
    </location>
</feature>
<evidence type="ECO:0000256" key="2">
    <source>
        <dbReference type="ARBA" id="ARBA00023125"/>
    </source>
</evidence>
<feature type="compositionally biased region" description="Polar residues" evidence="5">
    <location>
        <begin position="87"/>
        <end position="102"/>
    </location>
</feature>
<dbReference type="InterPro" id="IPR015300">
    <property type="entry name" value="DNA-bd_pseudobarrel_sf"/>
</dbReference>
<evidence type="ECO:0000256" key="1">
    <source>
        <dbReference type="ARBA" id="ARBA00023015"/>
    </source>
</evidence>
<proteinExistence type="predicted"/>
<keyword evidence="7" id="KW-1185">Reference proteome</keyword>
<name>A0A2P6U5M0_CHLSO</name>
<dbReference type="SUPFAM" id="SSF101936">
    <property type="entry name" value="DNA-binding pseudobarrel domain"/>
    <property type="match status" value="1"/>
</dbReference>
<accession>A0A2P6U5M0</accession>
<feature type="compositionally biased region" description="Pro residues" evidence="5">
    <location>
        <begin position="121"/>
        <end position="136"/>
    </location>
</feature>
<reference evidence="6 7" key="1">
    <citation type="journal article" date="2018" name="Plant J.">
        <title>Genome sequences of Chlorella sorokiniana UTEX 1602 and Micractinium conductrix SAG 241.80: implications to maltose excretion by a green alga.</title>
        <authorList>
            <person name="Arriola M.B."/>
            <person name="Velmurugan N."/>
            <person name="Zhang Y."/>
            <person name="Plunkett M.H."/>
            <person name="Hondzo H."/>
            <person name="Barney B.M."/>
        </authorList>
    </citation>
    <scope>NUCLEOTIDE SEQUENCE [LARGE SCALE GENOMIC DNA]</scope>
    <source>
        <strain evidence="7">UTEX 1602</strain>
    </source>
</reference>
<protein>
    <submittedName>
        <fullName evidence="6">B3 domain-containing-like isoform X1</fullName>
    </submittedName>
</protein>
<dbReference type="GO" id="GO:0003677">
    <property type="term" value="F:DNA binding"/>
    <property type="evidence" value="ECO:0007669"/>
    <property type="project" value="UniProtKB-KW"/>
</dbReference>
<keyword evidence="3" id="KW-0804">Transcription</keyword>
<keyword evidence="1" id="KW-0805">Transcription regulation</keyword>
<dbReference type="OrthoDB" id="757982at2759"/>
<dbReference type="PANTHER" id="PTHR46245:SF19">
    <property type="entry name" value="TF-B3 DOMAIN-CONTAINING PROTEIN"/>
    <property type="match status" value="1"/>
</dbReference>
<evidence type="ECO:0000313" key="6">
    <source>
        <dbReference type="EMBL" id="PRW61616.1"/>
    </source>
</evidence>
<evidence type="ECO:0000256" key="3">
    <source>
        <dbReference type="ARBA" id="ARBA00023163"/>
    </source>
</evidence>
<dbReference type="CDD" id="cd10017">
    <property type="entry name" value="B3_DNA"/>
    <property type="match status" value="1"/>
</dbReference>
<dbReference type="PANTHER" id="PTHR46245">
    <property type="entry name" value="B3 DOMAIN-CONTAINING PROTEIN OS07G0563300"/>
    <property type="match status" value="1"/>
</dbReference>
<evidence type="ECO:0000313" key="7">
    <source>
        <dbReference type="Proteomes" id="UP000239899"/>
    </source>
</evidence>
<dbReference type="EMBL" id="LHPG02000001">
    <property type="protein sequence ID" value="PRW61616.1"/>
    <property type="molecule type" value="Genomic_DNA"/>
</dbReference>